<dbReference type="Proteomes" id="UP000054053">
    <property type="component" value="Unassembled WGS sequence"/>
</dbReference>
<protein>
    <submittedName>
        <fullName evidence="1">Uncharacterized protein</fullName>
    </submittedName>
</protein>
<dbReference type="EMBL" id="BBTG02000003">
    <property type="protein sequence ID" value="GAO14941.1"/>
    <property type="molecule type" value="Genomic_DNA"/>
</dbReference>
<evidence type="ECO:0000313" key="1">
    <source>
        <dbReference type="EMBL" id="GAO14941.1"/>
    </source>
</evidence>
<name>A0A1B5KVC3_USTVR</name>
<comment type="caution">
    <text evidence="1">The sequence shown here is derived from an EMBL/GenBank/DDBJ whole genome shotgun (WGS) entry which is preliminary data.</text>
</comment>
<sequence length="71" mass="7531">MALVGWTEADGIVLSSSNGKCAGAVFELSPWAGKERRSAETSEMQETRDGAESWPTDIACAMYAGTFMVPA</sequence>
<evidence type="ECO:0000313" key="2">
    <source>
        <dbReference type="Proteomes" id="UP000054053"/>
    </source>
</evidence>
<organism evidence="1 2">
    <name type="scientific">Ustilaginoidea virens</name>
    <name type="common">Rice false smut fungus</name>
    <name type="synonym">Villosiclava virens</name>
    <dbReference type="NCBI Taxonomy" id="1159556"/>
    <lineage>
        <taxon>Eukaryota</taxon>
        <taxon>Fungi</taxon>
        <taxon>Dikarya</taxon>
        <taxon>Ascomycota</taxon>
        <taxon>Pezizomycotina</taxon>
        <taxon>Sordariomycetes</taxon>
        <taxon>Hypocreomycetidae</taxon>
        <taxon>Hypocreales</taxon>
        <taxon>Clavicipitaceae</taxon>
        <taxon>Ustilaginoidea</taxon>
    </lineage>
</organism>
<gene>
    <name evidence="1" type="ORF">UVI_02007790</name>
</gene>
<reference evidence="2" key="1">
    <citation type="journal article" date="2016" name="Genome Announc.">
        <title>Genome sequence of Ustilaginoidea virens IPU010, a rice pathogenic fungus causing false smut.</title>
        <authorList>
            <person name="Kumagai T."/>
            <person name="Ishii T."/>
            <person name="Terai G."/>
            <person name="Umemura M."/>
            <person name="Machida M."/>
            <person name="Asai K."/>
        </authorList>
    </citation>
    <scope>NUCLEOTIDE SEQUENCE [LARGE SCALE GENOMIC DNA]</scope>
    <source>
        <strain evidence="2">IPU010</strain>
    </source>
</reference>
<dbReference type="AlphaFoldDB" id="A0A1B5KVC3"/>
<proteinExistence type="predicted"/>
<accession>A0A1B5KVC3</accession>